<evidence type="ECO:0000313" key="1">
    <source>
        <dbReference type="EMBL" id="KCW63052.1"/>
    </source>
</evidence>
<dbReference type="AlphaFoldDB" id="A0A059BA03"/>
<organism evidence="1">
    <name type="scientific">Eucalyptus grandis</name>
    <name type="common">Flooded gum</name>
    <dbReference type="NCBI Taxonomy" id="71139"/>
    <lineage>
        <taxon>Eukaryota</taxon>
        <taxon>Viridiplantae</taxon>
        <taxon>Streptophyta</taxon>
        <taxon>Embryophyta</taxon>
        <taxon>Tracheophyta</taxon>
        <taxon>Spermatophyta</taxon>
        <taxon>Magnoliopsida</taxon>
        <taxon>eudicotyledons</taxon>
        <taxon>Gunneridae</taxon>
        <taxon>Pentapetalae</taxon>
        <taxon>rosids</taxon>
        <taxon>malvids</taxon>
        <taxon>Myrtales</taxon>
        <taxon>Myrtaceae</taxon>
        <taxon>Myrtoideae</taxon>
        <taxon>Eucalypteae</taxon>
        <taxon>Eucalyptus</taxon>
    </lineage>
</organism>
<dbReference type="Gramene" id="KCW63052">
    <property type="protein sequence ID" value="KCW63052"/>
    <property type="gene ID" value="EUGRSUZ_G00637"/>
</dbReference>
<protein>
    <submittedName>
        <fullName evidence="1">Uncharacterized protein</fullName>
    </submittedName>
</protein>
<sequence>MKSIELTLIELDSVSRRLQPKLRLGSSSALVEDGQTLTPPTCLTHAIRTAHPRIQIQRWGLRFTSTSMAVP</sequence>
<accession>A0A059BA03</accession>
<reference evidence="1" key="1">
    <citation type="submission" date="2013-07" db="EMBL/GenBank/DDBJ databases">
        <title>The genome of Eucalyptus grandis.</title>
        <authorList>
            <person name="Schmutz J."/>
            <person name="Hayes R."/>
            <person name="Myburg A."/>
            <person name="Tuskan G."/>
            <person name="Grattapaglia D."/>
            <person name="Rokhsar D.S."/>
        </authorList>
    </citation>
    <scope>NUCLEOTIDE SEQUENCE</scope>
    <source>
        <tissue evidence="1">Leaf extractions</tissue>
    </source>
</reference>
<dbReference type="EMBL" id="KK198759">
    <property type="protein sequence ID" value="KCW63052.1"/>
    <property type="molecule type" value="Genomic_DNA"/>
</dbReference>
<name>A0A059BA03_EUCGR</name>
<gene>
    <name evidence="1" type="ORF">EUGRSUZ_G00637</name>
</gene>
<proteinExistence type="predicted"/>
<dbReference type="InParanoid" id="A0A059BA03"/>